<evidence type="ECO:0000256" key="4">
    <source>
        <dbReference type="ARBA" id="ARBA00022723"/>
    </source>
</evidence>
<reference evidence="10 11" key="1">
    <citation type="submission" date="2018-12" db="EMBL/GenBank/DDBJ databases">
        <authorList>
            <consortium name="Pathogen Informatics"/>
        </authorList>
    </citation>
    <scope>NUCLEOTIDE SEQUENCE [LARGE SCALE GENOMIC DNA]</scope>
    <source>
        <strain evidence="10 11">NCTC10297</strain>
    </source>
</reference>
<evidence type="ECO:0000256" key="6">
    <source>
        <dbReference type="ARBA" id="ARBA00022801"/>
    </source>
</evidence>
<gene>
    <name evidence="8 10" type="primary">rnz</name>
    <name evidence="10" type="ORF">NCTC10297_01803</name>
</gene>
<dbReference type="HAMAP" id="MF_01818">
    <property type="entry name" value="RNase_Z_BN"/>
    <property type="match status" value="1"/>
</dbReference>
<evidence type="ECO:0000313" key="10">
    <source>
        <dbReference type="EMBL" id="VEG13830.1"/>
    </source>
</evidence>
<comment type="cofactor">
    <cofactor evidence="8">
        <name>Zn(2+)</name>
        <dbReference type="ChEBI" id="CHEBI:29105"/>
    </cofactor>
    <text evidence="8">Binds 2 Zn(2+) ions.</text>
</comment>
<evidence type="ECO:0000256" key="2">
    <source>
        <dbReference type="ARBA" id="ARBA00022694"/>
    </source>
</evidence>
<evidence type="ECO:0000256" key="7">
    <source>
        <dbReference type="ARBA" id="ARBA00022833"/>
    </source>
</evidence>
<feature type="binding site" evidence="8">
    <location>
        <position position="72"/>
    </location>
    <ligand>
        <name>Zn(2+)</name>
        <dbReference type="ChEBI" id="CHEBI:29105"/>
        <label>1</label>
        <note>catalytic</note>
    </ligand>
</feature>
<dbReference type="KEGG" id="mcun:NCTC10297_01803"/>
<comment type="subunit">
    <text evidence="1 8">Homodimer.</text>
</comment>
<evidence type="ECO:0000259" key="9">
    <source>
        <dbReference type="Pfam" id="PF12706"/>
    </source>
</evidence>
<keyword evidence="7 8" id="KW-0862">Zinc</keyword>
<evidence type="ECO:0000256" key="1">
    <source>
        <dbReference type="ARBA" id="ARBA00011738"/>
    </source>
</evidence>
<feature type="binding site" evidence="8">
    <location>
        <position position="70"/>
    </location>
    <ligand>
        <name>Zn(2+)</name>
        <dbReference type="ChEBI" id="CHEBI:29105"/>
        <label>1</label>
        <note>catalytic</note>
    </ligand>
</feature>
<keyword evidence="4 8" id="KW-0479">Metal-binding</keyword>
<evidence type="ECO:0000256" key="3">
    <source>
        <dbReference type="ARBA" id="ARBA00022722"/>
    </source>
</evidence>
<dbReference type="AlphaFoldDB" id="A0A3S5EG13"/>
<evidence type="ECO:0000313" key="11">
    <source>
        <dbReference type="Proteomes" id="UP000274100"/>
    </source>
</evidence>
<dbReference type="SUPFAM" id="SSF56281">
    <property type="entry name" value="Metallo-hydrolase/oxidoreductase"/>
    <property type="match status" value="1"/>
</dbReference>
<feature type="binding site" evidence="8">
    <location>
        <position position="75"/>
    </location>
    <ligand>
        <name>Zn(2+)</name>
        <dbReference type="ChEBI" id="CHEBI:29105"/>
        <label>2</label>
        <note>catalytic</note>
    </ligand>
</feature>
<feature type="binding site" evidence="8">
    <location>
        <position position="286"/>
    </location>
    <ligand>
        <name>Zn(2+)</name>
        <dbReference type="ChEBI" id="CHEBI:29105"/>
        <label>2</label>
        <note>catalytic</note>
    </ligand>
</feature>
<sequence>MFELTFLGTSSGVPTKMRNVSALAVSMLGRRMQAGKSTPWILVDCGEGTQHRLLQTAHKPSMLQAICITHAHGDHCYGLMGLLASLAMHGRSEPLPVIAPKAVGDLLQACVSLTQMNLSYRVDFIDIAEIIDTGVQYQLADDWTIDIQICLMSHRIECFGFVITQELAERRLDTTKLLQAGIDKQHWQQILAGRYEPCLPQSMSHSDFVISRQYRQKIVIAGDNDKPELLQQAVMGADLLMHEATYTQAVLDKVLAQNKFNPQHSSALQVAQFAKCANIPNLILTHFSARFLGFDDPSDTQPNMGHIRQEVQNVYGGKLILAADMMRVHLSADGQMNQRDEAG</sequence>
<feature type="binding site" evidence="8">
    <location>
        <position position="223"/>
    </location>
    <ligand>
        <name>Zn(2+)</name>
        <dbReference type="ChEBI" id="CHEBI:29105"/>
        <label>1</label>
        <note>catalytic</note>
    </ligand>
</feature>
<feature type="binding site" evidence="8">
    <location>
        <position position="154"/>
    </location>
    <ligand>
        <name>Zn(2+)</name>
        <dbReference type="ChEBI" id="CHEBI:29105"/>
        <label>1</label>
        <note>catalytic</note>
    </ligand>
</feature>
<comment type="function">
    <text evidence="8">Zinc phosphodiesterase, which displays some tRNA 3'-processing endonuclease activity. Probably involved in tRNA maturation, by removing a 3'-trailer from precursor tRNA.</text>
</comment>
<dbReference type="Gene3D" id="3.60.15.10">
    <property type="entry name" value="Ribonuclease Z/Hydroxyacylglutathione hydrolase-like"/>
    <property type="match status" value="1"/>
</dbReference>
<feature type="binding site" evidence="8">
    <location>
        <position position="223"/>
    </location>
    <ligand>
        <name>Zn(2+)</name>
        <dbReference type="ChEBI" id="CHEBI:29105"/>
        <label>2</label>
        <note>catalytic</note>
    </ligand>
</feature>
<proteinExistence type="inferred from homology"/>
<dbReference type="PANTHER" id="PTHR46018">
    <property type="entry name" value="ZINC PHOSPHODIESTERASE ELAC PROTEIN 1"/>
    <property type="match status" value="1"/>
</dbReference>
<dbReference type="OrthoDB" id="9803916at2"/>
<organism evidence="10 11">
    <name type="scientific">Moraxella cuniculi</name>
    <dbReference type="NCBI Taxonomy" id="34061"/>
    <lineage>
        <taxon>Bacteria</taxon>
        <taxon>Pseudomonadati</taxon>
        <taxon>Pseudomonadota</taxon>
        <taxon>Gammaproteobacteria</taxon>
        <taxon>Moraxellales</taxon>
        <taxon>Moraxellaceae</taxon>
        <taxon>Moraxella</taxon>
    </lineage>
</organism>
<evidence type="ECO:0000256" key="5">
    <source>
        <dbReference type="ARBA" id="ARBA00022759"/>
    </source>
</evidence>
<dbReference type="InterPro" id="IPR013471">
    <property type="entry name" value="RNase_Z/BN"/>
</dbReference>
<protein>
    <recommendedName>
        <fullName evidence="8">Ribonuclease Z</fullName>
        <shortName evidence="8">RNase Z</shortName>
        <ecNumber evidence="8">3.1.26.11</ecNumber>
    </recommendedName>
    <alternativeName>
        <fullName evidence="8">tRNA 3 endonuclease</fullName>
    </alternativeName>
    <alternativeName>
        <fullName evidence="8">tRNase Z</fullName>
    </alternativeName>
</protein>
<dbReference type="InterPro" id="IPR036866">
    <property type="entry name" value="RibonucZ/Hydroxyglut_hydro"/>
</dbReference>
<feature type="binding site" evidence="8">
    <location>
        <position position="74"/>
    </location>
    <ligand>
        <name>Zn(2+)</name>
        <dbReference type="ChEBI" id="CHEBI:29105"/>
        <label>2</label>
        <note>catalytic</note>
    </ligand>
</feature>
<accession>A0A3S5EG13</accession>
<dbReference type="InterPro" id="IPR001279">
    <property type="entry name" value="Metallo-B-lactamas"/>
</dbReference>
<comment type="similarity">
    <text evidence="8">Belongs to the RNase Z family.</text>
</comment>
<dbReference type="Pfam" id="PF12706">
    <property type="entry name" value="Lactamase_B_2"/>
    <property type="match status" value="1"/>
</dbReference>
<keyword evidence="2 8" id="KW-0819">tRNA processing</keyword>
<feature type="active site" description="Proton acceptor" evidence="8">
    <location>
        <position position="74"/>
    </location>
</feature>
<dbReference type="Proteomes" id="UP000274100">
    <property type="component" value="Chromosome"/>
</dbReference>
<dbReference type="CDD" id="cd07717">
    <property type="entry name" value="RNaseZ_ZiPD-like_MBL-fold"/>
    <property type="match status" value="1"/>
</dbReference>
<evidence type="ECO:0000256" key="8">
    <source>
        <dbReference type="HAMAP-Rule" id="MF_01818"/>
    </source>
</evidence>
<comment type="catalytic activity">
    <reaction evidence="8">
        <text>Endonucleolytic cleavage of RNA, removing extra 3' nucleotides from tRNA precursor, generating 3' termini of tRNAs. A 3'-hydroxy group is left at the tRNA terminus and a 5'-phosphoryl group is left at the trailer molecule.</text>
        <dbReference type="EC" id="3.1.26.11"/>
    </reaction>
</comment>
<dbReference type="EC" id="3.1.26.11" evidence="8"/>
<feature type="domain" description="Metallo-beta-lactamase" evidence="9">
    <location>
        <begin position="40"/>
        <end position="164"/>
    </location>
</feature>
<dbReference type="GO" id="GO:0042781">
    <property type="term" value="F:3'-tRNA processing endoribonuclease activity"/>
    <property type="evidence" value="ECO:0007669"/>
    <property type="project" value="UniProtKB-UniRule"/>
</dbReference>
<dbReference type="PANTHER" id="PTHR46018:SF2">
    <property type="entry name" value="ZINC PHOSPHODIESTERASE ELAC PROTEIN 1"/>
    <property type="match status" value="1"/>
</dbReference>
<dbReference type="GO" id="GO:0008270">
    <property type="term" value="F:zinc ion binding"/>
    <property type="evidence" value="ECO:0007669"/>
    <property type="project" value="UniProtKB-UniRule"/>
</dbReference>
<dbReference type="RefSeq" id="WP_126331463.1">
    <property type="nucleotide sequence ID" value="NZ_LR134343.1"/>
</dbReference>
<name>A0A3S5EG13_9GAMM</name>
<keyword evidence="6 8" id="KW-0378">Hydrolase</keyword>
<keyword evidence="5 8" id="KW-0255">Endonuclease</keyword>
<dbReference type="EMBL" id="LR134343">
    <property type="protein sequence ID" value="VEG13830.1"/>
    <property type="molecule type" value="Genomic_DNA"/>
</dbReference>
<keyword evidence="3 8" id="KW-0540">Nuclease</keyword>